<accession>A0A8J5JBN6</accession>
<evidence type="ECO:0000313" key="2">
    <source>
        <dbReference type="Proteomes" id="UP000709295"/>
    </source>
</evidence>
<dbReference type="AlphaFoldDB" id="A0A8J5JBN6"/>
<dbReference type="EMBL" id="JAENGY010000089">
    <property type="protein sequence ID" value="KAG6974421.1"/>
    <property type="molecule type" value="Genomic_DNA"/>
</dbReference>
<protein>
    <submittedName>
        <fullName evidence="1">Uncharacterized protein</fullName>
    </submittedName>
</protein>
<comment type="caution">
    <text evidence="1">The sequence shown here is derived from an EMBL/GenBank/DDBJ whole genome shotgun (WGS) entry which is preliminary data.</text>
</comment>
<organism evidence="1 2">
    <name type="scientific">Phytophthora aleatoria</name>
    <dbReference type="NCBI Taxonomy" id="2496075"/>
    <lineage>
        <taxon>Eukaryota</taxon>
        <taxon>Sar</taxon>
        <taxon>Stramenopiles</taxon>
        <taxon>Oomycota</taxon>
        <taxon>Peronosporomycetes</taxon>
        <taxon>Peronosporales</taxon>
        <taxon>Peronosporaceae</taxon>
        <taxon>Phytophthora</taxon>
    </lineage>
</organism>
<name>A0A8J5JBN6_9STRA</name>
<evidence type="ECO:0000313" key="1">
    <source>
        <dbReference type="EMBL" id="KAG6974421.1"/>
    </source>
</evidence>
<proteinExistence type="predicted"/>
<reference evidence="1" key="1">
    <citation type="submission" date="2021-01" db="EMBL/GenBank/DDBJ databases">
        <title>Phytophthora aleatoria, a newly-described species from Pinus radiata is distinct from Phytophthora cactorum isolates based on comparative genomics.</title>
        <authorList>
            <person name="Mcdougal R."/>
            <person name="Panda P."/>
            <person name="Williams N."/>
            <person name="Studholme D.J."/>
        </authorList>
    </citation>
    <scope>NUCLEOTIDE SEQUENCE</scope>
    <source>
        <strain evidence="1">NZFS 4037</strain>
    </source>
</reference>
<dbReference type="Proteomes" id="UP000709295">
    <property type="component" value="Unassembled WGS sequence"/>
</dbReference>
<gene>
    <name evidence="1" type="ORF">JG688_00003083</name>
</gene>
<sequence length="123" mass="13341">MCAEHGGLTPYLQTGDIGSTRASKTCFTWRSTPGRSETKSSTLASETRACQASTLFASGSSELGATLKRQRLCVVLKRLVLQSNRPTGLLLSMMCMILVSVKVGSTRQKTKKIKTCSTFRLFG</sequence>
<keyword evidence="2" id="KW-1185">Reference proteome</keyword>